<dbReference type="AlphaFoldDB" id="A0A843ARQ7"/>
<reference evidence="2" key="1">
    <citation type="submission" date="2020-10" db="EMBL/GenBank/DDBJ databases">
        <title>Dehalococcoides mccartyi of a TCE/Cr reducing biochatode.</title>
        <authorList>
            <person name="Matturro B."/>
        </authorList>
    </citation>
    <scope>NUCLEOTIDE SEQUENCE</scope>
    <source>
        <strain evidence="2">Bin2</strain>
    </source>
</reference>
<comment type="caution">
    <text evidence="2">The sequence shown here is derived from an EMBL/GenBank/DDBJ whole genome shotgun (WGS) entry which is preliminary data.</text>
</comment>
<feature type="non-terminal residue" evidence="2">
    <location>
        <position position="158"/>
    </location>
</feature>
<dbReference type="Pfam" id="PF13290">
    <property type="entry name" value="CHB_HEX_C_1"/>
    <property type="match status" value="1"/>
</dbReference>
<organism evidence="2 3">
    <name type="scientific">Methanobacterium formicicum</name>
    <dbReference type="NCBI Taxonomy" id="2162"/>
    <lineage>
        <taxon>Archaea</taxon>
        <taxon>Methanobacteriati</taxon>
        <taxon>Methanobacteriota</taxon>
        <taxon>Methanomada group</taxon>
        <taxon>Methanobacteria</taxon>
        <taxon>Methanobacteriales</taxon>
        <taxon>Methanobacteriaceae</taxon>
        <taxon>Methanobacterium</taxon>
    </lineage>
</organism>
<evidence type="ECO:0000259" key="1">
    <source>
        <dbReference type="Pfam" id="PF13290"/>
    </source>
</evidence>
<dbReference type="InterPro" id="IPR059177">
    <property type="entry name" value="GH29D-like_dom"/>
</dbReference>
<gene>
    <name evidence="2" type="ORF">ISP06_00575</name>
</gene>
<name>A0A843ARQ7_METFO</name>
<evidence type="ECO:0000313" key="2">
    <source>
        <dbReference type="EMBL" id="MBF4473954.1"/>
    </source>
</evidence>
<accession>A0A843ARQ7</accession>
<protein>
    <submittedName>
        <fullName evidence="2">Chitobiase/beta-hexosaminidase C-terminal domain-containing protein</fullName>
    </submittedName>
</protein>
<dbReference type="Proteomes" id="UP000606900">
    <property type="component" value="Unassembled WGS sequence"/>
</dbReference>
<evidence type="ECO:0000313" key="3">
    <source>
        <dbReference type="Proteomes" id="UP000606900"/>
    </source>
</evidence>
<dbReference type="EMBL" id="JADIIL010000004">
    <property type="protein sequence ID" value="MBF4473954.1"/>
    <property type="molecule type" value="Genomic_DNA"/>
</dbReference>
<proteinExistence type="predicted"/>
<feature type="domain" description="GH29D-like beta-sandwich" evidence="1">
    <location>
        <begin position="96"/>
        <end position="157"/>
    </location>
</feature>
<sequence>MNNSTNTFSIMFIDLYAGILKSSLYSGLVDNGMLKVQYTIVGLSGGQMISFNVYGYSNDSNQGQGIRWTNRIVDSGSSGYTVTGTDFTTPTVRASPNTGNYDTVQSVTLTADEPATIYYTTDGSEPTTSSTQYTGPINITTTTTLKFMAVDAAGNQGT</sequence>